<name>A0A378JA54_9GAMM</name>
<evidence type="ECO:0000313" key="2">
    <source>
        <dbReference type="EMBL" id="KTD14764.1"/>
    </source>
</evidence>
<proteinExistence type="predicted"/>
<dbReference type="RefSeq" id="WP_058497682.1">
    <property type="nucleotide sequence ID" value="NZ_CAAAHW010000001.1"/>
</dbReference>
<evidence type="ECO:0000256" key="1">
    <source>
        <dbReference type="SAM" id="MobiDB-lite"/>
    </source>
</evidence>
<evidence type="ECO:0000313" key="3">
    <source>
        <dbReference type="EMBL" id="STX44236.1"/>
    </source>
</evidence>
<protein>
    <submittedName>
        <fullName evidence="3">Uncharacterized protein</fullName>
    </submittedName>
</protein>
<organism evidence="3 5">
    <name type="scientific">Legionella gratiana</name>
    <dbReference type="NCBI Taxonomy" id="45066"/>
    <lineage>
        <taxon>Bacteria</taxon>
        <taxon>Pseudomonadati</taxon>
        <taxon>Pseudomonadota</taxon>
        <taxon>Gammaproteobacteria</taxon>
        <taxon>Legionellales</taxon>
        <taxon>Legionellaceae</taxon>
        <taxon>Legionella</taxon>
    </lineage>
</organism>
<keyword evidence="4" id="KW-1185">Reference proteome</keyword>
<dbReference type="EMBL" id="UGOB01000001">
    <property type="protein sequence ID" value="STX44236.1"/>
    <property type="molecule type" value="Genomic_DNA"/>
</dbReference>
<reference evidence="3 5" key="2">
    <citation type="submission" date="2018-06" db="EMBL/GenBank/DDBJ databases">
        <authorList>
            <consortium name="Pathogen Informatics"/>
            <person name="Doyle S."/>
        </authorList>
    </citation>
    <scope>NUCLEOTIDE SEQUENCE [LARGE SCALE GENOMIC DNA]</scope>
    <source>
        <strain evidence="3 5">NCTC12388</strain>
    </source>
</reference>
<evidence type="ECO:0000313" key="4">
    <source>
        <dbReference type="Proteomes" id="UP000054691"/>
    </source>
</evidence>
<reference evidence="2 4" key="1">
    <citation type="submission" date="2015-11" db="EMBL/GenBank/DDBJ databases">
        <title>Genomic analysis of 38 Legionella species identifies large and diverse effector repertoires.</title>
        <authorList>
            <person name="Burstein D."/>
            <person name="Amaro F."/>
            <person name="Zusman T."/>
            <person name="Lifshitz Z."/>
            <person name="Cohen O."/>
            <person name="Gilbert J.A."/>
            <person name="Pupko T."/>
            <person name="Shuman H.A."/>
            <person name="Segal G."/>
        </authorList>
    </citation>
    <scope>NUCLEOTIDE SEQUENCE [LARGE SCALE GENOMIC DNA]</scope>
    <source>
        <strain evidence="2 4">Lyon 8420412</strain>
    </source>
</reference>
<dbReference type="Proteomes" id="UP000054691">
    <property type="component" value="Unassembled WGS sequence"/>
</dbReference>
<dbReference type="Proteomes" id="UP000254476">
    <property type="component" value="Unassembled WGS sequence"/>
</dbReference>
<evidence type="ECO:0000313" key="5">
    <source>
        <dbReference type="Proteomes" id="UP000254476"/>
    </source>
</evidence>
<dbReference type="EMBL" id="LNYE01000005">
    <property type="protein sequence ID" value="KTD14764.1"/>
    <property type="molecule type" value="Genomic_DNA"/>
</dbReference>
<feature type="region of interest" description="Disordered" evidence="1">
    <location>
        <begin position="36"/>
        <end position="60"/>
    </location>
</feature>
<feature type="compositionally biased region" description="Basic and acidic residues" evidence="1">
    <location>
        <begin position="49"/>
        <end position="60"/>
    </location>
</feature>
<sequence>MFNEDKMKGIYQILNDNSRGSSSLYKQSSNTRAGLEDFFIPSTAKKSNAPKEKEQGKKHK</sequence>
<gene>
    <name evidence="2" type="ORF">Lgra_0467</name>
    <name evidence="3" type="ORF">NCTC12388_01419</name>
</gene>
<dbReference type="AlphaFoldDB" id="A0A378JA54"/>
<accession>A0A378JA54</accession>